<dbReference type="SUPFAM" id="SSF102405">
    <property type="entry name" value="MCP/YpsA-like"/>
    <property type="match status" value="1"/>
</dbReference>
<accession>A0A8J3ZND4</accession>
<organism evidence="1 2">
    <name type="scientific">Virgisporangium ochraceum</name>
    <dbReference type="NCBI Taxonomy" id="65505"/>
    <lineage>
        <taxon>Bacteria</taxon>
        <taxon>Bacillati</taxon>
        <taxon>Actinomycetota</taxon>
        <taxon>Actinomycetes</taxon>
        <taxon>Micromonosporales</taxon>
        <taxon>Micromonosporaceae</taxon>
        <taxon>Virgisporangium</taxon>
    </lineage>
</organism>
<dbReference type="AlphaFoldDB" id="A0A8J3ZND4"/>
<dbReference type="GO" id="GO:0005829">
    <property type="term" value="C:cytosol"/>
    <property type="evidence" value="ECO:0007669"/>
    <property type="project" value="TreeGrafter"/>
</dbReference>
<dbReference type="Proteomes" id="UP000635606">
    <property type="component" value="Unassembled WGS sequence"/>
</dbReference>
<protein>
    <recommendedName>
        <fullName evidence="3">Rossmann fold nucleotide-binding protein</fullName>
    </recommendedName>
</protein>
<name>A0A8J3ZND4_9ACTN</name>
<keyword evidence="2" id="KW-1185">Reference proteome</keyword>
<reference evidence="1" key="1">
    <citation type="submission" date="2021-01" db="EMBL/GenBank/DDBJ databases">
        <title>Whole genome shotgun sequence of Virgisporangium ochraceum NBRC 16418.</title>
        <authorList>
            <person name="Komaki H."/>
            <person name="Tamura T."/>
        </authorList>
    </citation>
    <scope>NUCLEOTIDE SEQUENCE</scope>
    <source>
        <strain evidence="1">NBRC 16418</strain>
    </source>
</reference>
<dbReference type="Gene3D" id="3.40.50.450">
    <property type="match status" value="1"/>
</dbReference>
<dbReference type="EMBL" id="BOPH01000016">
    <property type="protein sequence ID" value="GIJ66127.1"/>
    <property type="molecule type" value="Genomic_DNA"/>
</dbReference>
<dbReference type="PANTHER" id="PTHR43393">
    <property type="entry name" value="CYTOKININ RIBOSIDE 5'-MONOPHOSPHATE PHOSPHORIBOHYDROLASE"/>
    <property type="match status" value="1"/>
</dbReference>
<proteinExistence type="predicted"/>
<dbReference type="InterPro" id="IPR041164">
    <property type="entry name" value="LDcluster4"/>
</dbReference>
<evidence type="ECO:0000313" key="1">
    <source>
        <dbReference type="EMBL" id="GIJ66127.1"/>
    </source>
</evidence>
<evidence type="ECO:0000313" key="2">
    <source>
        <dbReference type="Proteomes" id="UP000635606"/>
    </source>
</evidence>
<dbReference type="PANTHER" id="PTHR43393:SF3">
    <property type="entry name" value="LYSINE DECARBOXYLASE-LIKE PROTEIN"/>
    <property type="match status" value="1"/>
</dbReference>
<dbReference type="Pfam" id="PF18306">
    <property type="entry name" value="LDcluster4"/>
    <property type="match status" value="1"/>
</dbReference>
<dbReference type="InterPro" id="IPR052341">
    <property type="entry name" value="LOG_family_nucleotidases"/>
</dbReference>
<gene>
    <name evidence="1" type="ORF">Voc01_010440</name>
</gene>
<dbReference type="RefSeq" id="WP_239159966.1">
    <property type="nucleotide sequence ID" value="NZ_BOPH01000016.1"/>
</dbReference>
<comment type="caution">
    <text evidence="1">The sequence shown here is derived from an EMBL/GenBank/DDBJ whole genome shotgun (WGS) entry which is preliminary data.</text>
</comment>
<evidence type="ECO:0008006" key="3">
    <source>
        <dbReference type="Google" id="ProtNLM"/>
    </source>
</evidence>
<sequence length="404" mass="43682">MHHHDHSPDEIESREELELHLTADTLRGLTVQGLHLADDPPDWSAVDVTGTLFIACHLGPVDTQIELIRRGAHVIPPLPDVPYPTHPPHLYLPHELSAGFAEHGFTGMYDTVVYRHFIEHGGALPGVREALSQRMHDHGIDDALADAIDGWAAESGGPVVGIMGGHAEPRGSQGYRAAAQIGRGLAEAGCLVVTGGGPGVMEAANLGAFMATSTQEDLAAAIDDLAEEPDFHQHDPFTALALEVRAKYSRNDRDGDRRDVTGWARHGGLSVPTWLYGHEPANLFAARVAKYFSNAIREDTILRLTRGGIVFAQGRAGTVQEIFQAATKTFYATDGASGPFVFLGKDFWTHELPVESLLEPLLKASPHGDLTHLIEITDDPAEAVQMILTYAAPAEAKEEQRTTP</sequence>